<dbReference type="SMART" id="SM00020">
    <property type="entry name" value="Tryp_SPc"/>
    <property type="match status" value="1"/>
</dbReference>
<evidence type="ECO:0000313" key="3">
    <source>
        <dbReference type="EMBL" id="GHH13946.1"/>
    </source>
</evidence>
<accession>A0ABQ3LFL2</accession>
<dbReference type="Gene3D" id="2.40.10.10">
    <property type="entry name" value="Trypsin-like serine proteases"/>
    <property type="match status" value="1"/>
</dbReference>
<feature type="domain" description="Peptidase S1" evidence="2">
    <location>
        <begin position="31"/>
        <end position="246"/>
    </location>
</feature>
<evidence type="ECO:0000256" key="1">
    <source>
        <dbReference type="SAM" id="Phobius"/>
    </source>
</evidence>
<organism evidence="3 4">
    <name type="scientific">Amycolatopsis oliviviridis</name>
    <dbReference type="NCBI Taxonomy" id="1471590"/>
    <lineage>
        <taxon>Bacteria</taxon>
        <taxon>Bacillati</taxon>
        <taxon>Actinomycetota</taxon>
        <taxon>Actinomycetes</taxon>
        <taxon>Pseudonocardiales</taxon>
        <taxon>Pseudonocardiaceae</taxon>
        <taxon>Amycolatopsis</taxon>
    </lineage>
</organism>
<dbReference type="PROSITE" id="PS50240">
    <property type="entry name" value="TRYPSIN_DOM"/>
    <property type="match status" value="1"/>
</dbReference>
<comment type="caution">
    <text evidence="3">The sequence shown here is derived from an EMBL/GenBank/DDBJ whole genome shotgun (WGS) entry which is preliminary data.</text>
</comment>
<name>A0ABQ3LFL2_9PSEU</name>
<dbReference type="InterPro" id="IPR009003">
    <property type="entry name" value="Peptidase_S1_PA"/>
</dbReference>
<dbReference type="InterPro" id="IPR051333">
    <property type="entry name" value="CLIP_Serine_Protease"/>
</dbReference>
<protein>
    <submittedName>
        <fullName evidence="3">Trypsin</fullName>
    </submittedName>
</protein>
<keyword evidence="1" id="KW-1133">Transmembrane helix</keyword>
<dbReference type="Pfam" id="PF00089">
    <property type="entry name" value="Trypsin"/>
    <property type="match status" value="1"/>
</dbReference>
<dbReference type="InterPro" id="IPR001254">
    <property type="entry name" value="Trypsin_dom"/>
</dbReference>
<keyword evidence="1" id="KW-0472">Membrane</keyword>
<keyword evidence="1" id="KW-0812">Transmembrane</keyword>
<dbReference type="InterPro" id="IPR043504">
    <property type="entry name" value="Peptidase_S1_PA_chymotrypsin"/>
</dbReference>
<keyword evidence="4" id="KW-1185">Reference proteome</keyword>
<dbReference type="EMBL" id="BNAY01000003">
    <property type="protein sequence ID" value="GHH13946.1"/>
    <property type="molecule type" value="Genomic_DNA"/>
</dbReference>
<evidence type="ECO:0000259" key="2">
    <source>
        <dbReference type="PROSITE" id="PS50240"/>
    </source>
</evidence>
<dbReference type="PANTHER" id="PTHR24260:SF136">
    <property type="entry name" value="GH08193P-RELATED"/>
    <property type="match status" value="1"/>
</dbReference>
<gene>
    <name evidence="3" type="ORF">GCM10017790_26730</name>
</gene>
<sequence length="247" mass="25857">MWAIPKVAKGAILHGVVVTVVTVAAAVAVGVAGRHQGAGDPEGTSPTLAADFSTSGPWDARLLTDGDELCNATIIAPRWMITTARCARHPSEIEFDLDSESQGASRTAVVSVDSVRTHPDADLALVRLDHDVPGPYAPLGTESPRAGGQVRTYGWSMSCEGDEALCATDLQTASSTRVTTENCGGTATICLARDEGCATENDFARPLFASGPGGAWYLIGLSGACHPTPAYTDVTRYRDWIRQNAGV</sequence>
<dbReference type="SUPFAM" id="SSF50494">
    <property type="entry name" value="Trypsin-like serine proteases"/>
    <property type="match status" value="1"/>
</dbReference>
<dbReference type="PANTHER" id="PTHR24260">
    <property type="match status" value="1"/>
</dbReference>
<evidence type="ECO:0000313" key="4">
    <source>
        <dbReference type="Proteomes" id="UP000635387"/>
    </source>
</evidence>
<reference evidence="4" key="1">
    <citation type="journal article" date="2019" name="Int. J. Syst. Evol. Microbiol.">
        <title>The Global Catalogue of Microorganisms (GCM) 10K type strain sequencing project: providing services to taxonomists for standard genome sequencing and annotation.</title>
        <authorList>
            <consortium name="The Broad Institute Genomics Platform"/>
            <consortium name="The Broad Institute Genome Sequencing Center for Infectious Disease"/>
            <person name="Wu L."/>
            <person name="Ma J."/>
        </authorList>
    </citation>
    <scope>NUCLEOTIDE SEQUENCE [LARGE SCALE GENOMIC DNA]</scope>
    <source>
        <strain evidence="4">CGMCC 4.7683</strain>
    </source>
</reference>
<proteinExistence type="predicted"/>
<dbReference type="Proteomes" id="UP000635387">
    <property type="component" value="Unassembled WGS sequence"/>
</dbReference>
<feature type="transmembrane region" description="Helical" evidence="1">
    <location>
        <begin position="12"/>
        <end position="32"/>
    </location>
</feature>